<dbReference type="AlphaFoldDB" id="A0A386JC50"/>
<protein>
    <submittedName>
        <fullName evidence="1">Putative DNA-binding protein</fullName>
    </submittedName>
</protein>
<gene>
    <name evidence="1" type="ORF">pHSJD-312_00140</name>
</gene>
<keyword evidence="1" id="KW-0614">Plasmid</keyword>
<dbReference type="RefSeq" id="WP_102822249.1">
    <property type="nucleotide sequence ID" value="NZ_LJCL01000008.1"/>
</dbReference>
<keyword evidence="1" id="KW-0238">DNA-binding</keyword>
<organism evidence="1">
    <name type="scientific">Clostridioides difficile</name>
    <name type="common">Peptoclostridium difficile</name>
    <dbReference type="NCBI Taxonomy" id="1496"/>
    <lineage>
        <taxon>Bacteria</taxon>
        <taxon>Bacillati</taxon>
        <taxon>Bacillota</taxon>
        <taxon>Clostridia</taxon>
        <taxon>Peptostreptococcales</taxon>
        <taxon>Peptostreptococcaceae</taxon>
        <taxon>Clostridioides</taxon>
    </lineage>
</organism>
<geneLocation type="plasmid" evidence="1">
    <name>pHSJD-312</name>
</geneLocation>
<name>A0A386JC50_CLODI</name>
<dbReference type="GO" id="GO:0003677">
    <property type="term" value="F:DNA binding"/>
    <property type="evidence" value="ECO:0007669"/>
    <property type="project" value="UniProtKB-KW"/>
</dbReference>
<accession>A0A386JC50</accession>
<evidence type="ECO:0000313" key="1">
    <source>
        <dbReference type="EMBL" id="AYD68761.1"/>
    </source>
</evidence>
<proteinExistence type="predicted"/>
<reference evidence="1" key="1">
    <citation type="journal article" date="2018" name="Sci. Rep.">
        <title>Novel Clade C-I Clostridium difficile strains escape diagnostic tests, differ in pathogenicity potential and carry toxins on extrachromosomal elements.</title>
        <authorList>
            <person name="Ramirez-Vargas G."/>
            <person name="Lopez-Urena D."/>
            <person name="Badilla A."/>
            <person name="Orozco-Aguilar J."/>
            <person name="Murillo T."/>
            <person name="Rojas P."/>
            <person name="Riedel T."/>
            <person name="Overmann J."/>
            <person name="Gonzalez G."/>
            <person name="Chaves-Olarte E."/>
            <person name="Quesada-Gomez C."/>
            <person name="Rodriguez C."/>
        </authorList>
    </citation>
    <scope>NUCLEOTIDE SEQUENCE</scope>
    <source>
        <strain evidence="1">HSJD-312</strain>
        <plasmid evidence="1">pHSJD-312</plasmid>
    </source>
</reference>
<sequence length="193" mass="22759">MNRKEFDKLTINEQINYFNQKMSLGLSKAEVCRNLSLPSSTWRDRIKKAGYELDQVNKCYNKINSSNKENPSYYSNTSVIPHDSISINSSESMSPIYEIKKLEKDLRELIENKEDIFKAIEFFKKAEEEKNIVDVIQFKINTENLTGDILVKSFKIYSDVYNKFLEFTEKNKSFKKQDILTQFILDGIQRYSR</sequence>
<dbReference type="EMBL" id="MG973074">
    <property type="protein sequence ID" value="AYD68761.1"/>
    <property type="molecule type" value="Genomic_DNA"/>
</dbReference>